<organism evidence="4 5">
    <name type="scientific">Williamsia maris</name>
    <dbReference type="NCBI Taxonomy" id="72806"/>
    <lineage>
        <taxon>Bacteria</taxon>
        <taxon>Bacillati</taxon>
        <taxon>Actinomycetota</taxon>
        <taxon>Actinomycetes</taxon>
        <taxon>Mycobacteriales</taxon>
        <taxon>Nocardiaceae</taxon>
        <taxon>Williamsia</taxon>
    </lineage>
</organism>
<dbReference type="Gene3D" id="3.40.50.2000">
    <property type="entry name" value="Glycogen Phosphorylase B"/>
    <property type="match status" value="2"/>
</dbReference>
<evidence type="ECO:0000256" key="2">
    <source>
        <dbReference type="ARBA" id="ARBA00022679"/>
    </source>
</evidence>
<dbReference type="Pfam" id="PF13439">
    <property type="entry name" value="Glyco_transf_4"/>
    <property type="match status" value="1"/>
</dbReference>
<evidence type="ECO:0000313" key="5">
    <source>
        <dbReference type="Proteomes" id="UP001206895"/>
    </source>
</evidence>
<sequence>MITVASVPSAHVYVDHLAPTTTPVDQHKRVIRLPDPTPANASMDGQWWPPRLLENDWLLAHVNGFDVLHVHFGFDTFAPEDLAAVVRTLNAFDKPLVLTVHDLHNPHFPDNDTHLAQLDVLVPAAHTVITLTQGAADAIAQRWGVRALVIGHPHVVPLTQIGRPRPHADGFVVGMHAKNLRANLDPLTLMDTLVEAVRRIPDATLRLDIDDDVFDHFSHWYSPTTGAKLCDYATYDEVDIRVHPRFDDAQLWTYLASIDASVLPYRFGTHSGWLEACHDLGTAVIAPSCGFYDQQQSCATFDFGSDTFDSASLIDAVVRTHGTPTVAASRAQRTAERDSIAAAHTAVYERALGDAR</sequence>
<keyword evidence="2" id="KW-0808">Transferase</keyword>
<evidence type="ECO:0000259" key="3">
    <source>
        <dbReference type="Pfam" id="PF13439"/>
    </source>
</evidence>
<evidence type="ECO:0000313" key="4">
    <source>
        <dbReference type="EMBL" id="MCP2175628.1"/>
    </source>
</evidence>
<dbReference type="RefSeq" id="WP_253660683.1">
    <property type="nucleotide sequence ID" value="NZ_BAAAJQ010000001.1"/>
</dbReference>
<dbReference type="Proteomes" id="UP001206895">
    <property type="component" value="Unassembled WGS sequence"/>
</dbReference>
<keyword evidence="1" id="KW-0328">Glycosyltransferase</keyword>
<reference evidence="4 5" key="1">
    <citation type="submission" date="2022-06" db="EMBL/GenBank/DDBJ databases">
        <title>Genomic Encyclopedia of Archaeal and Bacterial Type Strains, Phase II (KMG-II): from individual species to whole genera.</title>
        <authorList>
            <person name="Goeker M."/>
        </authorList>
    </citation>
    <scope>NUCLEOTIDE SEQUENCE [LARGE SCALE GENOMIC DNA]</scope>
    <source>
        <strain evidence="4 5">DSM 44693</strain>
    </source>
</reference>
<comment type="caution">
    <text evidence="4">The sequence shown here is derived from an EMBL/GenBank/DDBJ whole genome shotgun (WGS) entry which is preliminary data.</text>
</comment>
<protein>
    <submittedName>
        <fullName evidence="4">Glycosyltransferase involved in cell wall bisynthesis</fullName>
    </submittedName>
</protein>
<name>A0ABT1HBK4_9NOCA</name>
<accession>A0ABT1HBK4</accession>
<proteinExistence type="predicted"/>
<dbReference type="EMBL" id="JAMTCJ010000002">
    <property type="protein sequence ID" value="MCP2175628.1"/>
    <property type="molecule type" value="Genomic_DNA"/>
</dbReference>
<dbReference type="InterPro" id="IPR028098">
    <property type="entry name" value="Glyco_trans_4-like_N"/>
</dbReference>
<keyword evidence="5" id="KW-1185">Reference proteome</keyword>
<feature type="domain" description="Glycosyltransferase subfamily 4-like N-terminal" evidence="3">
    <location>
        <begin position="15"/>
        <end position="147"/>
    </location>
</feature>
<gene>
    <name evidence="4" type="ORF">LX13_001447</name>
</gene>
<dbReference type="SUPFAM" id="SSF53756">
    <property type="entry name" value="UDP-Glycosyltransferase/glycogen phosphorylase"/>
    <property type="match status" value="1"/>
</dbReference>
<evidence type="ECO:0000256" key="1">
    <source>
        <dbReference type="ARBA" id="ARBA00022676"/>
    </source>
</evidence>